<reference evidence="1" key="1">
    <citation type="submission" date="2021-04" db="EMBL/GenBank/DDBJ databases">
        <title>Luteolibacter sp. 32A isolated from the skin of an Anderson's salamander (Ambystoma andersonii).</title>
        <authorList>
            <person name="Spergser J."/>
            <person name="Busse H.-J."/>
        </authorList>
    </citation>
    <scope>NUCLEOTIDE SEQUENCE</scope>
    <source>
        <strain evidence="1">32A</strain>
    </source>
</reference>
<dbReference type="AlphaFoldDB" id="A0A975PGT7"/>
<protein>
    <submittedName>
        <fullName evidence="1">Uncharacterized protein</fullName>
    </submittedName>
</protein>
<keyword evidence="2" id="KW-1185">Reference proteome</keyword>
<dbReference type="Proteomes" id="UP000676169">
    <property type="component" value="Chromosome"/>
</dbReference>
<evidence type="ECO:0000313" key="2">
    <source>
        <dbReference type="Proteomes" id="UP000676169"/>
    </source>
</evidence>
<proteinExistence type="predicted"/>
<accession>A0A975PGT7</accession>
<dbReference type="EMBL" id="CP073100">
    <property type="protein sequence ID" value="QUE53064.1"/>
    <property type="molecule type" value="Genomic_DNA"/>
</dbReference>
<gene>
    <name evidence="1" type="ORF">KBB96_09250</name>
</gene>
<name>A0A975PGT7_9BACT</name>
<sequence>MDLTPRRVLRLSGVRVTTATRNATTGKIVFGEDVAGTGARIVADSGPELLPFEVPDNLPSVAIQTSAIVGGWNEAKVLDAVIAQAIVAAGSDLVANPAPSSDFLYTSNSSGASTDSATFAPATIKDSATGAVVTNTWHRITNSASLPDFMLTDYNVRSSGIRVTGTYRVQIGGTAWAPNTTPAVLKALRYTGRVTTLTGYISPTPGTGQTTNYYITVDYTIDGAISGPPPNLGYPSLTTVYEKAAYQYLTPPPLLASNMLAAADFIPYEGTVEISRSIPPRQWLGTKINVHGAESGWKTAGAMVRQVDLDMLTNRTRLTCGSNVPVNINAVVGSYTKPDSQDVIRIL</sequence>
<dbReference type="KEGG" id="lamb:KBB96_09250"/>
<dbReference type="RefSeq" id="WP_211634408.1">
    <property type="nucleotide sequence ID" value="NZ_CP073100.1"/>
</dbReference>
<evidence type="ECO:0000313" key="1">
    <source>
        <dbReference type="EMBL" id="QUE53064.1"/>
    </source>
</evidence>
<organism evidence="1 2">
    <name type="scientific">Luteolibacter ambystomatis</name>
    <dbReference type="NCBI Taxonomy" id="2824561"/>
    <lineage>
        <taxon>Bacteria</taxon>
        <taxon>Pseudomonadati</taxon>
        <taxon>Verrucomicrobiota</taxon>
        <taxon>Verrucomicrobiia</taxon>
        <taxon>Verrucomicrobiales</taxon>
        <taxon>Verrucomicrobiaceae</taxon>
        <taxon>Luteolibacter</taxon>
    </lineage>
</organism>